<gene>
    <name evidence="2" type="ORF">CABS02_01079</name>
</gene>
<proteinExistence type="predicted"/>
<evidence type="ECO:0000256" key="1">
    <source>
        <dbReference type="SAM" id="MobiDB-lite"/>
    </source>
</evidence>
<dbReference type="AlphaFoldDB" id="A0A9P9XR00"/>
<keyword evidence="3" id="KW-1185">Reference proteome</keyword>
<evidence type="ECO:0000313" key="3">
    <source>
        <dbReference type="Proteomes" id="UP001056436"/>
    </source>
</evidence>
<name>A0A9P9XR00_9PEZI</name>
<evidence type="ECO:0000313" key="2">
    <source>
        <dbReference type="EMBL" id="KAI3558464.1"/>
    </source>
</evidence>
<accession>A0A9P9XR00</accession>
<reference evidence="2" key="1">
    <citation type="submission" date="2019-01" db="EMBL/GenBank/DDBJ databases">
        <title>Colletotrichum abscissum LGMF1257.</title>
        <authorList>
            <person name="Baroncelli R."/>
        </authorList>
    </citation>
    <scope>NUCLEOTIDE SEQUENCE</scope>
    <source>
        <strain evidence="2">Ca142</strain>
    </source>
</reference>
<dbReference type="EMBL" id="SDAQ01000003">
    <property type="protein sequence ID" value="KAI3558464.1"/>
    <property type="molecule type" value="Genomic_DNA"/>
</dbReference>
<protein>
    <submittedName>
        <fullName evidence="2">Uncharacterized protein</fullName>
    </submittedName>
</protein>
<sequence>MSHHTWKIKETRFETRQDAVAVQKNRTRSPPVACRRGVPGAGHRGGETIVTQRAAKTLGTATLGTTPQNN</sequence>
<comment type="caution">
    <text evidence="2">The sequence shown here is derived from an EMBL/GenBank/DDBJ whole genome shotgun (WGS) entry which is preliminary data.</text>
</comment>
<organism evidence="2 3">
    <name type="scientific">Colletotrichum abscissum</name>
    <dbReference type="NCBI Taxonomy" id="1671311"/>
    <lineage>
        <taxon>Eukaryota</taxon>
        <taxon>Fungi</taxon>
        <taxon>Dikarya</taxon>
        <taxon>Ascomycota</taxon>
        <taxon>Pezizomycotina</taxon>
        <taxon>Sordariomycetes</taxon>
        <taxon>Hypocreomycetidae</taxon>
        <taxon>Glomerellales</taxon>
        <taxon>Glomerellaceae</taxon>
        <taxon>Colletotrichum</taxon>
        <taxon>Colletotrichum acutatum species complex</taxon>
    </lineage>
</organism>
<dbReference type="Proteomes" id="UP001056436">
    <property type="component" value="Unassembled WGS sequence"/>
</dbReference>
<feature type="region of interest" description="Disordered" evidence="1">
    <location>
        <begin position="18"/>
        <end position="45"/>
    </location>
</feature>